<feature type="transmembrane region" description="Helical" evidence="14">
    <location>
        <begin position="923"/>
        <end position="940"/>
    </location>
</feature>
<reference evidence="17" key="1">
    <citation type="journal article" date="2020" name="bioRxiv">
        <title>Chromosome-level reference genome of the European wasp spider Argiope bruennichi: a resource for studies on range expansion and evolutionary adaptation.</title>
        <authorList>
            <person name="Sheffer M.M."/>
            <person name="Hoppe A."/>
            <person name="Krehenwinkel H."/>
            <person name="Uhl G."/>
            <person name="Kuss A.W."/>
            <person name="Jensen L."/>
            <person name="Jensen C."/>
            <person name="Gillespie R.G."/>
            <person name="Hoff K.J."/>
            <person name="Prost S."/>
        </authorList>
    </citation>
    <scope>NUCLEOTIDE SEQUENCE</scope>
</reference>
<evidence type="ECO:0000256" key="8">
    <source>
        <dbReference type="ARBA" id="ARBA00022840"/>
    </source>
</evidence>
<name>A0A8T0E8S8_ARGBR</name>
<keyword evidence="12" id="KW-0325">Glycoprotein</keyword>
<dbReference type="InterPro" id="IPR039421">
    <property type="entry name" value="Type_1_exporter"/>
</dbReference>
<comment type="subcellular location">
    <subcellularLocation>
        <location evidence="1">Membrane</location>
        <topology evidence="1">Multi-pass membrane protein</topology>
    </subcellularLocation>
</comment>
<accession>A0A8T0E8S8</accession>
<comment type="catalytic activity">
    <reaction evidence="13">
        <text>ATP + H2O + xenobioticSide 1 = ADP + phosphate + xenobioticSide 2.</text>
        <dbReference type="EC" id="7.6.2.2"/>
    </reaction>
</comment>
<evidence type="ECO:0000256" key="6">
    <source>
        <dbReference type="ARBA" id="ARBA00022737"/>
    </source>
</evidence>
<dbReference type="SMART" id="SM00382">
    <property type="entry name" value="AAA"/>
    <property type="match status" value="2"/>
</dbReference>
<dbReference type="FunFam" id="1.20.1560.10:FF:000018">
    <property type="entry name" value="ATP-binding cassette subfamily B member 11"/>
    <property type="match status" value="1"/>
</dbReference>
<dbReference type="InterPro" id="IPR003439">
    <property type="entry name" value="ABC_transporter-like_ATP-bd"/>
</dbReference>
<dbReference type="PANTHER" id="PTHR43394:SF27">
    <property type="entry name" value="ATP-DEPENDENT TRANSLOCASE ABCB1-LIKE"/>
    <property type="match status" value="1"/>
</dbReference>
<feature type="transmembrane region" description="Helical" evidence="14">
    <location>
        <begin position="209"/>
        <end position="229"/>
    </location>
</feature>
<dbReference type="Gene3D" id="1.20.1560.10">
    <property type="entry name" value="ABC transporter type 1, transmembrane domain"/>
    <property type="match status" value="2"/>
</dbReference>
<dbReference type="PANTHER" id="PTHR43394">
    <property type="entry name" value="ATP-DEPENDENT PERMEASE MDL1, MITOCHONDRIAL"/>
    <property type="match status" value="1"/>
</dbReference>
<feature type="transmembrane region" description="Helical" evidence="14">
    <location>
        <begin position="312"/>
        <end position="335"/>
    </location>
</feature>
<dbReference type="PROSITE" id="PS00211">
    <property type="entry name" value="ABC_TRANSPORTER_1"/>
    <property type="match status" value="2"/>
</dbReference>
<keyword evidence="5 14" id="KW-0812">Transmembrane</keyword>
<keyword evidence="11 14" id="KW-0472">Membrane</keyword>
<dbReference type="GO" id="GO:0015421">
    <property type="term" value="F:ABC-type oligopeptide transporter activity"/>
    <property type="evidence" value="ECO:0007669"/>
    <property type="project" value="TreeGrafter"/>
</dbReference>
<evidence type="ECO:0000256" key="14">
    <source>
        <dbReference type="SAM" id="Phobius"/>
    </source>
</evidence>
<feature type="transmembrane region" description="Helical" evidence="14">
    <location>
        <begin position="76"/>
        <end position="99"/>
    </location>
</feature>
<evidence type="ECO:0000256" key="5">
    <source>
        <dbReference type="ARBA" id="ARBA00022692"/>
    </source>
</evidence>
<dbReference type="PROSITE" id="PS50929">
    <property type="entry name" value="ABC_TM1F"/>
    <property type="match status" value="2"/>
</dbReference>
<keyword evidence="8" id="KW-0067">ATP-binding</keyword>
<keyword evidence="9" id="KW-1278">Translocase</keyword>
<proteinExistence type="inferred from homology"/>
<reference evidence="17" key="2">
    <citation type="submission" date="2020-06" db="EMBL/GenBank/DDBJ databases">
        <authorList>
            <person name="Sheffer M."/>
        </authorList>
    </citation>
    <scope>NUCLEOTIDE SEQUENCE</scope>
</reference>
<sequence length="1345" mass="148016">MSNNKKAEKYKANVFIHSEYDFKNEFVNGRYINKGFVDTENLKEQQEKEDEEETKPEVPPVGFFQLFRYASSLDKFFIIVALIIAIVSGASMPAVMIIFGKVIDKLVLYDLSKKNLTNETMTTEEFLHETTNLCIWNACCGVAFLICNYIMVSFFSLAAANQAFRIRCMFMSSVLKQDIGWYDTNETGDFASRITGDLTRIQDGMGEKVGICVSFLSSTVLCVGVGLYYGWKLGLVILSVTPVLTIAMAVMSKVQASVSREEMQAYGKAGAVAEEVLSSIRTVFAFGGERKEIQRYDNCLTPARNKGVKRGLMTALGAAITWFCIFAGYALAFWYGVKLILEDWDKPKEEKEYTGGTLIIVFFNVMSASMFIGQTAPYFEAFALARGAAAKIYSIIDRVPTIDSSSLLGRKPESVDGFISLKDVFFNYPARPTVPVLRGVSLDIQPGETVALVGPSGCGKSTIIQLILRFYDTESGDVELDGHNVKDLNVGWLRDHIGLVGQEPVLFSTTIANNIKYGKQDATQEEIEAAAKIANVHSFIDTLPKKYDTLVGERGTQLSGGQKQRIAIARALIKNPKILLLDEATSALDTESESVVQAALDEARQGRTTVVVAHRLSTIRTADKIVVLKDGEVQEIGTHDELMLRKGIYFELVSTQTKTEEEDDDDIEELEEIGKDIPRLDRRISNLSNGSVEPIDGLPGVVNRQLSSAGSGAGRQMSITSGGYNRQISAMSNFERQMSNISAGKDGVPVIDEDEEIAKKANPSKLRLLKVSAPEWPYALVGGISALLMGLHFPAFGIVFGDILGVLSKEKDKIPDETAYLSLLFLLMAISSGVLTFLQVFMFTIAGEKLTSRLRKMVFSNILAQDMEFFDHPKNSVGSLCSRLTSDASSVQGATGSRISTLLQSLSTLIASIVLALSYNYKIGLVVLAFVPVVLIGAYFEGRVVSSDSKKEKKGTEEASKVAIEAIESIRTVASLHEEHTFYKQYHDALLGPHRKSRLKSHVRGIIYGFAQGLQAFAYACTMYYGSILVSQGDLEYSNLLKVLEGVMIGVMMIGQSVALAPDYQKAKVSAVRIFRLLDLRPKIDAFSKDGNVLDDVQGYIHFQKVHFNYPSRPRVKILRGLGLDIEPGQTVALVGSSGCGKSTCVQLIQRFYDSDHGAVMLDDENVKDMNVANLRSHIGVVSQEPVLFSYSIAENIAYGDNTREMDMNRVMEAARQANIHNFITTLPQGYDTPVGDKGTQLSGGQKQRVAIARALLRDPKVLLLDEATSALDAESEKIVQDALDRASSGRTCLIIAHRLTTIQNADVIMVIHKGKVVEKGTHQELLNKRGHYYKLHNTQSGTQQ</sequence>
<feature type="transmembrane region" description="Helical" evidence="14">
    <location>
        <begin position="1005"/>
        <end position="1026"/>
    </location>
</feature>
<feature type="transmembrane region" description="Helical" evidence="14">
    <location>
        <begin position="820"/>
        <end position="847"/>
    </location>
</feature>
<evidence type="ECO:0000256" key="4">
    <source>
        <dbReference type="ARBA" id="ARBA00022448"/>
    </source>
</evidence>
<dbReference type="InterPro" id="IPR027417">
    <property type="entry name" value="P-loop_NTPase"/>
</dbReference>
<feature type="domain" description="ABC transporter" evidence="15">
    <location>
        <begin position="1101"/>
        <end position="1339"/>
    </location>
</feature>
<keyword evidence="18" id="KW-1185">Reference proteome</keyword>
<dbReference type="EMBL" id="JABXBU010002230">
    <property type="protein sequence ID" value="KAF8767736.1"/>
    <property type="molecule type" value="Genomic_DNA"/>
</dbReference>
<evidence type="ECO:0000259" key="15">
    <source>
        <dbReference type="PROSITE" id="PS50893"/>
    </source>
</evidence>
<evidence type="ECO:0000256" key="7">
    <source>
        <dbReference type="ARBA" id="ARBA00022741"/>
    </source>
</evidence>
<comment type="similarity">
    <text evidence="2">Belongs to the ABC transporter superfamily. ABCB family. Multidrug resistance exporter (TC 3.A.1.201) subfamily.</text>
</comment>
<dbReference type="EC" id="7.6.2.2" evidence="3"/>
<evidence type="ECO:0000256" key="12">
    <source>
        <dbReference type="ARBA" id="ARBA00023180"/>
    </source>
</evidence>
<feature type="domain" description="ABC transporter" evidence="15">
    <location>
        <begin position="419"/>
        <end position="655"/>
    </location>
</feature>
<dbReference type="GO" id="GO:0090374">
    <property type="term" value="P:oligopeptide export from mitochondrion"/>
    <property type="evidence" value="ECO:0007669"/>
    <property type="project" value="TreeGrafter"/>
</dbReference>
<keyword evidence="4" id="KW-0813">Transport</keyword>
<comment type="caution">
    <text evidence="17">The sequence shown here is derived from an EMBL/GenBank/DDBJ whole genome shotgun (WGS) entry which is preliminary data.</text>
</comment>
<feature type="domain" description="ABC transmembrane type-1" evidence="16">
    <location>
        <begin position="780"/>
        <end position="1066"/>
    </location>
</feature>
<dbReference type="FunFam" id="1.20.1560.10:FF:000009">
    <property type="entry name" value="ABC transporter B family member 1"/>
    <property type="match status" value="1"/>
</dbReference>
<evidence type="ECO:0000256" key="10">
    <source>
        <dbReference type="ARBA" id="ARBA00022989"/>
    </source>
</evidence>
<feature type="transmembrane region" description="Helical" evidence="14">
    <location>
        <begin position="355"/>
        <end position="373"/>
    </location>
</feature>
<dbReference type="PROSITE" id="PS50893">
    <property type="entry name" value="ABC_TRANSPORTER_2"/>
    <property type="match status" value="2"/>
</dbReference>
<evidence type="ECO:0000313" key="17">
    <source>
        <dbReference type="EMBL" id="KAF8767736.1"/>
    </source>
</evidence>
<feature type="transmembrane region" description="Helical" evidence="14">
    <location>
        <begin position="135"/>
        <end position="160"/>
    </location>
</feature>
<evidence type="ECO:0000256" key="9">
    <source>
        <dbReference type="ARBA" id="ARBA00022967"/>
    </source>
</evidence>
<dbReference type="GO" id="GO:0008559">
    <property type="term" value="F:ABC-type xenobiotic transporter activity"/>
    <property type="evidence" value="ECO:0007669"/>
    <property type="project" value="UniProtKB-EC"/>
</dbReference>
<dbReference type="GO" id="GO:0017085">
    <property type="term" value="P:response to insecticide"/>
    <property type="evidence" value="ECO:0007669"/>
    <property type="project" value="UniProtKB-ARBA"/>
</dbReference>
<dbReference type="InterPro" id="IPR017871">
    <property type="entry name" value="ABC_transporter-like_CS"/>
</dbReference>
<organism evidence="17 18">
    <name type="scientific">Argiope bruennichi</name>
    <name type="common">Wasp spider</name>
    <name type="synonym">Aranea bruennichi</name>
    <dbReference type="NCBI Taxonomy" id="94029"/>
    <lineage>
        <taxon>Eukaryota</taxon>
        <taxon>Metazoa</taxon>
        <taxon>Ecdysozoa</taxon>
        <taxon>Arthropoda</taxon>
        <taxon>Chelicerata</taxon>
        <taxon>Arachnida</taxon>
        <taxon>Araneae</taxon>
        <taxon>Araneomorphae</taxon>
        <taxon>Entelegynae</taxon>
        <taxon>Araneoidea</taxon>
        <taxon>Araneidae</taxon>
        <taxon>Argiope</taxon>
    </lineage>
</organism>
<dbReference type="GO" id="GO:0097254">
    <property type="term" value="P:renal tubular secretion"/>
    <property type="evidence" value="ECO:0007669"/>
    <property type="project" value="UniProtKB-ARBA"/>
</dbReference>
<gene>
    <name evidence="17" type="ORF">HNY73_020642</name>
</gene>
<evidence type="ECO:0000259" key="16">
    <source>
        <dbReference type="PROSITE" id="PS50929"/>
    </source>
</evidence>
<feature type="domain" description="ABC transmembrane type-1" evidence="16">
    <location>
        <begin position="79"/>
        <end position="384"/>
    </location>
</feature>
<dbReference type="Pfam" id="PF00664">
    <property type="entry name" value="ABC_membrane"/>
    <property type="match status" value="2"/>
</dbReference>
<dbReference type="SUPFAM" id="SSF90123">
    <property type="entry name" value="ABC transporter transmembrane region"/>
    <property type="match status" value="2"/>
</dbReference>
<keyword evidence="10 14" id="KW-1133">Transmembrane helix</keyword>
<evidence type="ECO:0000256" key="11">
    <source>
        <dbReference type="ARBA" id="ARBA00023136"/>
    </source>
</evidence>
<evidence type="ECO:0000313" key="18">
    <source>
        <dbReference type="Proteomes" id="UP000807504"/>
    </source>
</evidence>
<keyword evidence="6" id="KW-0677">Repeat</keyword>
<dbReference type="InterPro" id="IPR003593">
    <property type="entry name" value="AAA+_ATPase"/>
</dbReference>
<dbReference type="CDD" id="cd18578">
    <property type="entry name" value="ABC_6TM_Pgp_ABCB1_D2_like"/>
    <property type="match status" value="1"/>
</dbReference>
<dbReference type="GO" id="GO:0005743">
    <property type="term" value="C:mitochondrial inner membrane"/>
    <property type="evidence" value="ECO:0007669"/>
    <property type="project" value="TreeGrafter"/>
</dbReference>
<dbReference type="FunFam" id="3.40.50.300:FF:000479">
    <property type="entry name" value="Multidrug resistance protein 1A"/>
    <property type="match status" value="2"/>
</dbReference>
<dbReference type="GO" id="GO:0005524">
    <property type="term" value="F:ATP binding"/>
    <property type="evidence" value="ECO:0007669"/>
    <property type="project" value="UniProtKB-KW"/>
</dbReference>
<evidence type="ECO:0000256" key="1">
    <source>
        <dbReference type="ARBA" id="ARBA00004141"/>
    </source>
</evidence>
<dbReference type="SUPFAM" id="SSF52540">
    <property type="entry name" value="P-loop containing nucleoside triphosphate hydrolases"/>
    <property type="match status" value="2"/>
</dbReference>
<dbReference type="InterPro" id="IPR011527">
    <property type="entry name" value="ABC1_TM_dom"/>
</dbReference>
<dbReference type="CDD" id="cd03249">
    <property type="entry name" value="ABC_MTABC3_MDL1_MDL2"/>
    <property type="match status" value="2"/>
</dbReference>
<feature type="transmembrane region" description="Helical" evidence="14">
    <location>
        <begin position="776"/>
        <end position="800"/>
    </location>
</feature>
<dbReference type="InterPro" id="IPR036640">
    <property type="entry name" value="ABC1_TM_sf"/>
</dbReference>
<dbReference type="Pfam" id="PF00005">
    <property type="entry name" value="ABC_tran"/>
    <property type="match status" value="2"/>
</dbReference>
<evidence type="ECO:0000256" key="3">
    <source>
        <dbReference type="ARBA" id="ARBA00012191"/>
    </source>
</evidence>
<evidence type="ECO:0000256" key="13">
    <source>
        <dbReference type="ARBA" id="ARBA00034018"/>
    </source>
</evidence>
<dbReference type="GO" id="GO:0016887">
    <property type="term" value="F:ATP hydrolysis activity"/>
    <property type="evidence" value="ECO:0007669"/>
    <property type="project" value="InterPro"/>
</dbReference>
<dbReference type="CDD" id="cd18577">
    <property type="entry name" value="ABC_6TM_Pgp_ABCB1_D1_like"/>
    <property type="match status" value="1"/>
</dbReference>
<evidence type="ECO:0000256" key="2">
    <source>
        <dbReference type="ARBA" id="ARBA00007577"/>
    </source>
</evidence>
<dbReference type="Proteomes" id="UP000807504">
    <property type="component" value="Unassembled WGS sequence"/>
</dbReference>
<dbReference type="Gene3D" id="3.40.50.300">
    <property type="entry name" value="P-loop containing nucleotide triphosphate hydrolases"/>
    <property type="match status" value="2"/>
</dbReference>
<protein>
    <recommendedName>
        <fullName evidence="3">ABC-type xenobiotic transporter</fullName>
        <ecNumber evidence="3">7.6.2.2</ecNumber>
    </recommendedName>
</protein>
<keyword evidence="7" id="KW-0547">Nucleotide-binding</keyword>